<dbReference type="EMBL" id="AZGF01000001">
    <property type="protein sequence ID" value="KRM13561.1"/>
    <property type="molecule type" value="Genomic_DNA"/>
</dbReference>
<keyword evidence="1" id="KW-0472">Membrane</keyword>
<dbReference type="RefSeq" id="WP_010622884.1">
    <property type="nucleotide sequence ID" value="NZ_AZGF01000001.1"/>
</dbReference>
<dbReference type="InterPro" id="IPR009793">
    <property type="entry name" value="DUF1361"/>
</dbReference>
<feature type="transmembrane region" description="Helical" evidence="1">
    <location>
        <begin position="194"/>
        <end position="213"/>
    </location>
</feature>
<dbReference type="Pfam" id="PF07099">
    <property type="entry name" value="DUF1361"/>
    <property type="match status" value="1"/>
</dbReference>
<keyword evidence="3" id="KW-1185">Reference proteome</keyword>
<dbReference type="AlphaFoldDB" id="A0A0R1WD35"/>
<gene>
    <name evidence="2" type="ORF">FD16_GL000130</name>
</gene>
<keyword evidence="1" id="KW-0812">Transmembrane</keyword>
<reference evidence="2 3" key="1">
    <citation type="journal article" date="2015" name="Genome Announc.">
        <title>Expanding the biotechnology potential of lactobacilli through comparative genomics of 213 strains and associated genera.</title>
        <authorList>
            <person name="Sun Z."/>
            <person name="Harris H.M."/>
            <person name="McCann A."/>
            <person name="Guo C."/>
            <person name="Argimon S."/>
            <person name="Zhang W."/>
            <person name="Yang X."/>
            <person name="Jeffery I.B."/>
            <person name="Cooney J.C."/>
            <person name="Kagawa T.F."/>
            <person name="Liu W."/>
            <person name="Song Y."/>
            <person name="Salvetti E."/>
            <person name="Wrobel A."/>
            <person name="Rasinkangas P."/>
            <person name="Parkhill J."/>
            <person name="Rea M.C."/>
            <person name="O'Sullivan O."/>
            <person name="Ritari J."/>
            <person name="Douillard F.P."/>
            <person name="Paul Ross R."/>
            <person name="Yang R."/>
            <person name="Briner A.E."/>
            <person name="Felis G.E."/>
            <person name="de Vos W.M."/>
            <person name="Barrangou R."/>
            <person name="Klaenhammer T.R."/>
            <person name="Caufield P.W."/>
            <person name="Cui Y."/>
            <person name="Zhang H."/>
            <person name="O'Toole P.W."/>
        </authorList>
    </citation>
    <scope>NUCLEOTIDE SEQUENCE [LARGE SCALE GENOMIC DNA]</scope>
    <source>
        <strain evidence="2 3">DSM 5007</strain>
    </source>
</reference>
<proteinExistence type="predicted"/>
<protein>
    <submittedName>
        <fullName evidence="2">Uncharacterized protein</fullName>
    </submittedName>
</protein>
<sequence>MHKLNINWQIRIFFAIFMVVLVVFAKSPFNFLILNTFLGYIPIELGFHLTKFSSTKSLLFWIIFIFWILFYPNAPYILTDLFHLSLLNPHIGSTGLLKSDPKMWFYFSMLIISALSCALISFTQLKQLGDKFSMTVLKKIPFASEIFITLMCILSSIGIYMGRFLRIHSFYILLTPTWFFKQIMSMWSTRMLEFTLILTIIQLVIIWIMNIAVKLNQPQNPSA</sequence>
<evidence type="ECO:0000256" key="1">
    <source>
        <dbReference type="SAM" id="Phobius"/>
    </source>
</evidence>
<feature type="transmembrane region" description="Helical" evidence="1">
    <location>
        <begin position="103"/>
        <end position="122"/>
    </location>
</feature>
<dbReference type="STRING" id="1423807.FD16_GL000130"/>
<feature type="transmembrane region" description="Helical" evidence="1">
    <location>
        <begin position="142"/>
        <end position="162"/>
    </location>
</feature>
<evidence type="ECO:0000313" key="2">
    <source>
        <dbReference type="EMBL" id="KRM13561.1"/>
    </source>
</evidence>
<name>A0A0R1WD35_9LACO</name>
<feature type="transmembrane region" description="Helical" evidence="1">
    <location>
        <begin position="12"/>
        <end position="38"/>
    </location>
</feature>
<dbReference type="Proteomes" id="UP000051820">
    <property type="component" value="Unassembled WGS sequence"/>
</dbReference>
<comment type="caution">
    <text evidence="2">The sequence shown here is derived from an EMBL/GenBank/DDBJ whole genome shotgun (WGS) entry which is preliminary data.</text>
</comment>
<accession>A0A0R1WD35</accession>
<feature type="transmembrane region" description="Helical" evidence="1">
    <location>
        <begin position="58"/>
        <end position="82"/>
    </location>
</feature>
<dbReference type="PATRIC" id="fig|1423807.3.peg.131"/>
<organism evidence="2 3">
    <name type="scientific">Paucilactobacillus suebicus DSM 5007 = KCTC 3549</name>
    <dbReference type="NCBI Taxonomy" id="1423807"/>
    <lineage>
        <taxon>Bacteria</taxon>
        <taxon>Bacillati</taxon>
        <taxon>Bacillota</taxon>
        <taxon>Bacilli</taxon>
        <taxon>Lactobacillales</taxon>
        <taxon>Lactobacillaceae</taxon>
        <taxon>Paucilactobacillus</taxon>
    </lineage>
</organism>
<dbReference type="OrthoDB" id="4540541at2"/>
<evidence type="ECO:0000313" key="3">
    <source>
        <dbReference type="Proteomes" id="UP000051820"/>
    </source>
</evidence>
<keyword evidence="1" id="KW-1133">Transmembrane helix</keyword>